<dbReference type="Proteomes" id="UP001642406">
    <property type="component" value="Unassembled WGS sequence"/>
</dbReference>
<dbReference type="InterPro" id="IPR020946">
    <property type="entry name" value="Flavin_mOase-like"/>
</dbReference>
<protein>
    <recommendedName>
        <fullName evidence="8">Dimethylaniline monooxygenase</fullName>
    </recommendedName>
</protein>
<keyword evidence="3" id="KW-0274">FAD</keyword>
<evidence type="ECO:0008006" key="8">
    <source>
        <dbReference type="Google" id="ProtNLM"/>
    </source>
</evidence>
<proteinExistence type="inferred from homology"/>
<evidence type="ECO:0000313" key="6">
    <source>
        <dbReference type="EMBL" id="CAK7214219.1"/>
    </source>
</evidence>
<gene>
    <name evidence="6" type="ORF">SBRCBS47491_002074</name>
</gene>
<keyword evidence="7" id="KW-1185">Reference proteome</keyword>
<dbReference type="Pfam" id="PF00743">
    <property type="entry name" value="FMO-like"/>
    <property type="match status" value="2"/>
</dbReference>
<dbReference type="InterPro" id="IPR000960">
    <property type="entry name" value="Flavin_mOase"/>
</dbReference>
<keyword evidence="4" id="KW-0521">NADP</keyword>
<dbReference type="EMBL" id="CAWUHC010000011">
    <property type="protein sequence ID" value="CAK7214219.1"/>
    <property type="molecule type" value="Genomic_DNA"/>
</dbReference>
<dbReference type="InterPro" id="IPR050346">
    <property type="entry name" value="FMO-like"/>
</dbReference>
<sequence>MPRVYSRVAVIGAGPSGIAAARALHEEGNFETIRVYERKAAVGGMWMYEPEPEKFQSTTLTVDEARLPIPADLCPGNPVITSPAARDRPGTIGAAYDSLDTNAGARTMAFTHTPLPVANSAVSEGRFGINNSSRPRHAVLSYLEDLALPVMEDIVFRTHVEALQKQNDRTWLLTTRRETGTNDIWNQEVFDAVIVASGHFNVASVPRIEGLVEAAAAMPTAFEHSKSFRHKESYQDKRVVVVGGGISAADLMEDLHTIAHAPLYVSRRGNVGFLESAWKLPNVEQKPTIQRIRVETGDDNGSPSVALDFSDGSTVSHVDKVLFATGYRLAYPFLPYPDGGVTPHNRLAGFYQHVFCMDDPSLAVIGQVRAAISLRVYEYQAVVVARFLAGHAAGVLPSVEKQRAWERDRLAYKGPSELFHEIKPDFTEYYGWMRSFAGPPAPESIKSGAYELPLYEDWWVDSDIEVLIAKGKYWDSLREGDKEE</sequence>
<evidence type="ECO:0000256" key="2">
    <source>
        <dbReference type="ARBA" id="ARBA00022630"/>
    </source>
</evidence>
<keyword evidence="2" id="KW-0285">Flavoprotein</keyword>
<evidence type="ECO:0000256" key="5">
    <source>
        <dbReference type="ARBA" id="ARBA00023002"/>
    </source>
</evidence>
<comment type="caution">
    <text evidence="6">The sequence shown here is derived from an EMBL/GenBank/DDBJ whole genome shotgun (WGS) entry which is preliminary data.</text>
</comment>
<comment type="similarity">
    <text evidence="1">Belongs to the FMO family.</text>
</comment>
<reference evidence="6 7" key="1">
    <citation type="submission" date="2024-01" db="EMBL/GenBank/DDBJ databases">
        <authorList>
            <person name="Allen C."/>
            <person name="Tagirdzhanova G."/>
        </authorList>
    </citation>
    <scope>NUCLEOTIDE SEQUENCE [LARGE SCALE GENOMIC DNA]</scope>
</reference>
<dbReference type="PIRSF" id="PIRSF000332">
    <property type="entry name" value="FMO"/>
    <property type="match status" value="1"/>
</dbReference>
<keyword evidence="5" id="KW-0560">Oxidoreductase</keyword>
<dbReference type="PANTHER" id="PTHR23023">
    <property type="entry name" value="DIMETHYLANILINE MONOOXYGENASE"/>
    <property type="match status" value="1"/>
</dbReference>
<dbReference type="InterPro" id="IPR036188">
    <property type="entry name" value="FAD/NAD-bd_sf"/>
</dbReference>
<evidence type="ECO:0000256" key="1">
    <source>
        <dbReference type="ARBA" id="ARBA00009183"/>
    </source>
</evidence>
<dbReference type="Gene3D" id="3.50.50.60">
    <property type="entry name" value="FAD/NAD(P)-binding domain"/>
    <property type="match status" value="2"/>
</dbReference>
<evidence type="ECO:0000256" key="3">
    <source>
        <dbReference type="ARBA" id="ARBA00022827"/>
    </source>
</evidence>
<dbReference type="PRINTS" id="PR00370">
    <property type="entry name" value="FMOXYGENASE"/>
</dbReference>
<evidence type="ECO:0000313" key="7">
    <source>
        <dbReference type="Proteomes" id="UP001642406"/>
    </source>
</evidence>
<dbReference type="Pfam" id="PF13450">
    <property type="entry name" value="NAD_binding_8"/>
    <property type="match status" value="1"/>
</dbReference>
<name>A0ABP0B3T3_9PEZI</name>
<evidence type="ECO:0000256" key="4">
    <source>
        <dbReference type="ARBA" id="ARBA00022857"/>
    </source>
</evidence>
<accession>A0ABP0B3T3</accession>
<dbReference type="SUPFAM" id="SSF51905">
    <property type="entry name" value="FAD/NAD(P)-binding domain"/>
    <property type="match status" value="2"/>
</dbReference>
<organism evidence="6 7">
    <name type="scientific">Sporothrix bragantina</name>
    <dbReference type="NCBI Taxonomy" id="671064"/>
    <lineage>
        <taxon>Eukaryota</taxon>
        <taxon>Fungi</taxon>
        <taxon>Dikarya</taxon>
        <taxon>Ascomycota</taxon>
        <taxon>Pezizomycotina</taxon>
        <taxon>Sordariomycetes</taxon>
        <taxon>Sordariomycetidae</taxon>
        <taxon>Ophiostomatales</taxon>
        <taxon>Ophiostomataceae</taxon>
        <taxon>Sporothrix</taxon>
    </lineage>
</organism>